<dbReference type="AlphaFoldDB" id="A0A9X6NIR0"/>
<proteinExistence type="predicted"/>
<dbReference type="Proteomes" id="UP000192578">
    <property type="component" value="Unassembled WGS sequence"/>
</dbReference>
<reference evidence="3" key="1">
    <citation type="submission" date="2017-01" db="EMBL/GenBank/DDBJ databases">
        <title>Comparative genomics of anhydrobiosis in the tardigrade Hypsibius dujardini.</title>
        <authorList>
            <person name="Yoshida Y."/>
            <person name="Koutsovoulos G."/>
            <person name="Laetsch D."/>
            <person name="Stevens L."/>
            <person name="Kumar S."/>
            <person name="Horikawa D."/>
            <person name="Ishino K."/>
            <person name="Komine S."/>
            <person name="Tomita M."/>
            <person name="Blaxter M."/>
            <person name="Arakawa K."/>
        </authorList>
    </citation>
    <scope>NUCLEOTIDE SEQUENCE [LARGE SCALE GENOMIC DNA]</scope>
    <source>
        <strain evidence="3">Z151</strain>
    </source>
</reference>
<comment type="caution">
    <text evidence="2">The sequence shown here is derived from an EMBL/GenBank/DDBJ whole genome shotgun (WGS) entry which is preliminary data.</text>
</comment>
<name>A0A9X6NIR0_HYPEX</name>
<organism evidence="2 3">
    <name type="scientific">Hypsibius exemplaris</name>
    <name type="common">Freshwater tardigrade</name>
    <dbReference type="NCBI Taxonomy" id="2072580"/>
    <lineage>
        <taxon>Eukaryota</taxon>
        <taxon>Metazoa</taxon>
        <taxon>Ecdysozoa</taxon>
        <taxon>Tardigrada</taxon>
        <taxon>Eutardigrada</taxon>
        <taxon>Parachela</taxon>
        <taxon>Hypsibioidea</taxon>
        <taxon>Hypsibiidae</taxon>
        <taxon>Hypsibius</taxon>
    </lineage>
</organism>
<keyword evidence="3" id="KW-1185">Reference proteome</keyword>
<gene>
    <name evidence="2" type="ORF">BV898_17896</name>
</gene>
<feature type="region of interest" description="Disordered" evidence="1">
    <location>
        <begin position="1"/>
        <end position="27"/>
    </location>
</feature>
<evidence type="ECO:0000313" key="2">
    <source>
        <dbReference type="EMBL" id="OWA53468.1"/>
    </source>
</evidence>
<protein>
    <submittedName>
        <fullName evidence="2">Uncharacterized protein</fullName>
    </submittedName>
</protein>
<dbReference type="EMBL" id="MTYJ01000323">
    <property type="protein sequence ID" value="OWA53468.1"/>
    <property type="molecule type" value="Genomic_DNA"/>
</dbReference>
<evidence type="ECO:0000313" key="3">
    <source>
        <dbReference type="Proteomes" id="UP000192578"/>
    </source>
</evidence>
<sequence length="69" mass="7241">MMKLGVAVAAPATPRGDPAMPNRLTGSASIEPFLTETYNPSPDGLASADRRSRPRGQFGLFEHCLAGAL</sequence>
<accession>A0A9X6NIR0</accession>
<evidence type="ECO:0000256" key="1">
    <source>
        <dbReference type="SAM" id="MobiDB-lite"/>
    </source>
</evidence>